<name>G8TWW5_SULAD</name>
<evidence type="ECO:0000313" key="2">
    <source>
        <dbReference type="Proteomes" id="UP000005439"/>
    </source>
</evidence>
<dbReference type="KEGG" id="sap:Sulac_0244"/>
<reference evidence="2" key="1">
    <citation type="submission" date="2011-12" db="EMBL/GenBank/DDBJ databases">
        <title>The complete genome of chromosome of Sulfobacillus acidophilus DSM 10332.</title>
        <authorList>
            <person name="Lucas S."/>
            <person name="Han J."/>
            <person name="Lapidus A."/>
            <person name="Bruce D."/>
            <person name="Goodwin L."/>
            <person name="Pitluck S."/>
            <person name="Peters L."/>
            <person name="Kyrpides N."/>
            <person name="Mavromatis K."/>
            <person name="Ivanova N."/>
            <person name="Mikhailova N."/>
            <person name="Chertkov O."/>
            <person name="Saunders E."/>
            <person name="Detter J.C."/>
            <person name="Tapia R."/>
            <person name="Han C."/>
            <person name="Land M."/>
            <person name="Hauser L."/>
            <person name="Markowitz V."/>
            <person name="Cheng J.-F."/>
            <person name="Hugenholtz P."/>
            <person name="Woyke T."/>
            <person name="Wu D."/>
            <person name="Pukall R."/>
            <person name="Gehrich-Schroeter G."/>
            <person name="Schneider S."/>
            <person name="Klenk H.-P."/>
            <person name="Eisen J.A."/>
        </authorList>
    </citation>
    <scope>NUCLEOTIDE SEQUENCE [LARGE SCALE GENOMIC DNA]</scope>
    <source>
        <strain evidence="2">ATCC 700253 / DSM 10332 / NAL</strain>
    </source>
</reference>
<organism evidence="1 2">
    <name type="scientific">Sulfobacillus acidophilus (strain ATCC 700253 / DSM 10332 / NAL)</name>
    <dbReference type="NCBI Taxonomy" id="679936"/>
    <lineage>
        <taxon>Bacteria</taxon>
        <taxon>Bacillati</taxon>
        <taxon>Bacillota</taxon>
        <taxon>Clostridia</taxon>
        <taxon>Eubacteriales</taxon>
        <taxon>Clostridiales Family XVII. Incertae Sedis</taxon>
        <taxon>Sulfobacillus</taxon>
    </lineage>
</organism>
<sequence>MDPQRQYAQLLTLWAKGSKTFRRFDQYPEGFQAEWDLWWRLGRRLVERQFHVLPIPGLPKPVLAVAWANYQVFLADRDLKDWRGQLPEAWWGDRRPTPVWRVNAHEATFSLTFLMRWGQRGFTAWERIRPSALAASGEEETIVAESIGDGLTILGALIRYPRLFSHLPPSAWAWAGRLVRHPGTWHKVSQVPDGLATISGMAYDPLTDSWCWLGQDEDSVHKR</sequence>
<accession>G8TWW5</accession>
<dbReference type="PATRIC" id="fig|679936.5.peg.248"/>
<keyword evidence="2" id="KW-1185">Reference proteome</keyword>
<dbReference type="Proteomes" id="UP000005439">
    <property type="component" value="Chromosome"/>
</dbReference>
<dbReference type="EMBL" id="CP003179">
    <property type="protein sequence ID" value="AEW03813.1"/>
    <property type="molecule type" value="Genomic_DNA"/>
</dbReference>
<evidence type="ECO:0000313" key="1">
    <source>
        <dbReference type="EMBL" id="AEW03813.1"/>
    </source>
</evidence>
<gene>
    <name evidence="1" type="ordered locus">Sulac_0244</name>
</gene>
<proteinExistence type="predicted"/>
<protein>
    <submittedName>
        <fullName evidence="1">Uncharacterized protein</fullName>
    </submittedName>
</protein>
<dbReference type="AlphaFoldDB" id="G8TWW5"/>
<dbReference type="HOGENOM" id="CLU_1239596_0_0_9"/>
<reference evidence="1 2" key="2">
    <citation type="journal article" date="2012" name="Stand. Genomic Sci.">
        <title>Complete genome sequence of the moderately thermophilic mineral-sulfide-oxidizing firmicute Sulfobacillus acidophilus type strain (NAL(T)).</title>
        <authorList>
            <person name="Anderson I."/>
            <person name="Chertkov O."/>
            <person name="Chen A."/>
            <person name="Saunders E."/>
            <person name="Lapidus A."/>
            <person name="Nolan M."/>
            <person name="Lucas S."/>
            <person name="Hammon N."/>
            <person name="Deshpande S."/>
            <person name="Cheng J.F."/>
            <person name="Han C."/>
            <person name="Tapia R."/>
            <person name="Goodwin L.A."/>
            <person name="Pitluck S."/>
            <person name="Liolios K."/>
            <person name="Pagani I."/>
            <person name="Ivanova N."/>
            <person name="Mikhailova N."/>
            <person name="Pati A."/>
            <person name="Palaniappan K."/>
            <person name="Land M."/>
            <person name="Pan C."/>
            <person name="Rohde M."/>
            <person name="Pukall R."/>
            <person name="Goker M."/>
            <person name="Detter J.C."/>
            <person name="Woyke T."/>
            <person name="Bristow J."/>
            <person name="Eisen J.A."/>
            <person name="Markowitz V."/>
            <person name="Hugenholtz P."/>
            <person name="Kyrpides N.C."/>
            <person name="Klenk H.P."/>
            <person name="Mavromatis K."/>
        </authorList>
    </citation>
    <scope>NUCLEOTIDE SEQUENCE [LARGE SCALE GENOMIC DNA]</scope>
    <source>
        <strain evidence="2">ATCC 700253 / DSM 10332 / NAL</strain>
    </source>
</reference>